<feature type="non-terminal residue" evidence="1">
    <location>
        <position position="1"/>
    </location>
</feature>
<gene>
    <name evidence="1" type="ORF">KIPB_013932</name>
</gene>
<dbReference type="AlphaFoldDB" id="A0A391NSN4"/>
<sequence>MTDTPEALELLVEYCAKLKHLEKVELLKYHELGLSKWEALGEAYPMHGVAE</sequence>
<comment type="caution">
    <text evidence="1">The sequence shown here is derived from an EMBL/GenBank/DDBJ whole genome shotgun (WGS) entry which is preliminary data.</text>
</comment>
<dbReference type="Proteomes" id="UP000265618">
    <property type="component" value="Unassembled WGS sequence"/>
</dbReference>
<accession>A0A391NSN4</accession>
<dbReference type="Gene3D" id="3.80.30.10">
    <property type="entry name" value="pyruvate-formate lyase- activating enzyme"/>
    <property type="match status" value="1"/>
</dbReference>
<evidence type="ECO:0000313" key="2">
    <source>
        <dbReference type="Proteomes" id="UP000265618"/>
    </source>
</evidence>
<name>A0A391NSN4_9EUKA</name>
<organism evidence="1 2">
    <name type="scientific">Kipferlia bialata</name>
    <dbReference type="NCBI Taxonomy" id="797122"/>
    <lineage>
        <taxon>Eukaryota</taxon>
        <taxon>Metamonada</taxon>
        <taxon>Carpediemonas-like organisms</taxon>
        <taxon>Kipferlia</taxon>
    </lineage>
</organism>
<keyword evidence="2" id="KW-1185">Reference proteome</keyword>
<dbReference type="EMBL" id="BDIP01006885">
    <property type="protein sequence ID" value="GCA64324.1"/>
    <property type="molecule type" value="Genomic_DNA"/>
</dbReference>
<reference evidence="1 2" key="1">
    <citation type="journal article" date="2018" name="PLoS ONE">
        <title>The draft genome of Kipferlia bialata reveals reductive genome evolution in fornicate parasites.</title>
        <authorList>
            <person name="Tanifuji G."/>
            <person name="Takabayashi S."/>
            <person name="Kume K."/>
            <person name="Takagi M."/>
            <person name="Nakayama T."/>
            <person name="Kamikawa R."/>
            <person name="Inagaki Y."/>
            <person name="Hashimoto T."/>
        </authorList>
    </citation>
    <scope>NUCLEOTIDE SEQUENCE [LARGE SCALE GENOMIC DNA]</scope>
    <source>
        <strain evidence="1">NY0173</strain>
    </source>
</reference>
<evidence type="ECO:0000313" key="1">
    <source>
        <dbReference type="EMBL" id="GCA64324.1"/>
    </source>
</evidence>
<protein>
    <submittedName>
        <fullName evidence="1">Uncharacterized protein</fullName>
    </submittedName>
</protein>
<proteinExistence type="predicted"/>